<dbReference type="Proteomes" id="UP000799444">
    <property type="component" value="Unassembled WGS sequence"/>
</dbReference>
<organism evidence="3 4">
    <name type="scientific">Polyplosphaeria fusca</name>
    <dbReference type="NCBI Taxonomy" id="682080"/>
    <lineage>
        <taxon>Eukaryota</taxon>
        <taxon>Fungi</taxon>
        <taxon>Dikarya</taxon>
        <taxon>Ascomycota</taxon>
        <taxon>Pezizomycotina</taxon>
        <taxon>Dothideomycetes</taxon>
        <taxon>Pleosporomycetidae</taxon>
        <taxon>Pleosporales</taxon>
        <taxon>Tetraplosphaeriaceae</taxon>
        <taxon>Polyplosphaeria</taxon>
    </lineage>
</organism>
<feature type="domain" description="Retroviral polymerase SH3-like" evidence="2">
    <location>
        <begin position="66"/>
        <end position="116"/>
    </location>
</feature>
<keyword evidence="4" id="KW-1185">Reference proteome</keyword>
<feature type="compositionally biased region" description="Polar residues" evidence="1">
    <location>
        <begin position="155"/>
        <end position="174"/>
    </location>
</feature>
<dbReference type="OrthoDB" id="3943081at2759"/>
<dbReference type="InterPro" id="IPR057670">
    <property type="entry name" value="SH3_retrovirus"/>
</dbReference>
<accession>A0A9P4QFS8</accession>
<reference evidence="3" key="1">
    <citation type="journal article" date="2020" name="Stud. Mycol.">
        <title>101 Dothideomycetes genomes: a test case for predicting lifestyles and emergence of pathogens.</title>
        <authorList>
            <person name="Haridas S."/>
            <person name="Albert R."/>
            <person name="Binder M."/>
            <person name="Bloem J."/>
            <person name="Labutti K."/>
            <person name="Salamov A."/>
            <person name="Andreopoulos B."/>
            <person name="Baker S."/>
            <person name="Barry K."/>
            <person name="Bills G."/>
            <person name="Bluhm B."/>
            <person name="Cannon C."/>
            <person name="Castanera R."/>
            <person name="Culley D."/>
            <person name="Daum C."/>
            <person name="Ezra D."/>
            <person name="Gonzalez J."/>
            <person name="Henrissat B."/>
            <person name="Kuo A."/>
            <person name="Liang C."/>
            <person name="Lipzen A."/>
            <person name="Lutzoni F."/>
            <person name="Magnuson J."/>
            <person name="Mondo S."/>
            <person name="Nolan M."/>
            <person name="Ohm R."/>
            <person name="Pangilinan J."/>
            <person name="Park H.-J."/>
            <person name="Ramirez L."/>
            <person name="Alfaro M."/>
            <person name="Sun H."/>
            <person name="Tritt A."/>
            <person name="Yoshinaga Y."/>
            <person name="Zwiers L.-H."/>
            <person name="Turgeon B."/>
            <person name="Goodwin S."/>
            <person name="Spatafora J."/>
            <person name="Crous P."/>
            <person name="Grigoriev I."/>
        </authorList>
    </citation>
    <scope>NUCLEOTIDE SEQUENCE</scope>
    <source>
        <strain evidence="3">CBS 125425</strain>
    </source>
</reference>
<protein>
    <recommendedName>
        <fullName evidence="2">Retroviral polymerase SH3-like domain-containing protein</fullName>
    </recommendedName>
</protein>
<sequence>MRLEAKLPKNLTNELCLTAVYLLNRTPIEGLDWKTPYEVARGVKPSFAHLSVIGAKALFRNLNIARRDKLESRAITGWLVGYEGTNIFRVWVPTARAVVRTRDVVFLQGKRFSKPEASDREVRRIVQVLDIDSDAELEDEAAEQLQREAEASLSLLPTNHQPEQTATVNGTGSNEAEKQLQLEAMRQTTSGTILLTPRETPELRDSSMSPETTNTQMPQIEDEVDDLINSIKDPP</sequence>
<feature type="compositionally biased region" description="Polar residues" evidence="1">
    <location>
        <begin position="206"/>
        <end position="218"/>
    </location>
</feature>
<feature type="region of interest" description="Disordered" evidence="1">
    <location>
        <begin position="192"/>
        <end position="223"/>
    </location>
</feature>
<evidence type="ECO:0000256" key="1">
    <source>
        <dbReference type="SAM" id="MobiDB-lite"/>
    </source>
</evidence>
<dbReference type="Pfam" id="PF25597">
    <property type="entry name" value="SH3_retrovirus"/>
    <property type="match status" value="1"/>
</dbReference>
<proteinExistence type="predicted"/>
<feature type="region of interest" description="Disordered" evidence="1">
    <location>
        <begin position="153"/>
        <end position="174"/>
    </location>
</feature>
<evidence type="ECO:0000259" key="2">
    <source>
        <dbReference type="Pfam" id="PF25597"/>
    </source>
</evidence>
<name>A0A9P4QFS8_9PLEO</name>
<comment type="caution">
    <text evidence="3">The sequence shown here is derived from an EMBL/GenBank/DDBJ whole genome shotgun (WGS) entry which is preliminary data.</text>
</comment>
<evidence type="ECO:0000313" key="3">
    <source>
        <dbReference type="EMBL" id="KAF2726483.1"/>
    </source>
</evidence>
<dbReference type="AlphaFoldDB" id="A0A9P4QFS8"/>
<dbReference type="EMBL" id="ML996464">
    <property type="protein sequence ID" value="KAF2726483.1"/>
    <property type="molecule type" value="Genomic_DNA"/>
</dbReference>
<evidence type="ECO:0000313" key="4">
    <source>
        <dbReference type="Proteomes" id="UP000799444"/>
    </source>
</evidence>
<gene>
    <name evidence="3" type="ORF">EJ04DRAFT_453268</name>
</gene>